<dbReference type="Pfam" id="PF01579">
    <property type="entry name" value="DUF19"/>
    <property type="match status" value="1"/>
</dbReference>
<evidence type="ECO:0000313" key="2">
    <source>
        <dbReference type="Proteomes" id="UP000216624"/>
    </source>
</evidence>
<proteinExistence type="predicted"/>
<reference evidence="1" key="1">
    <citation type="submission" date="2017-08" db="EMBL/GenBank/DDBJ databases">
        <authorList>
            <person name="de Groot N.N."/>
        </authorList>
    </citation>
    <scope>NUCLEOTIDE SEQUENCE [LARGE SCALE GENOMIC DNA]</scope>
    <source>
        <strain evidence="1">PX439</strain>
    </source>
</reference>
<accession>A0A260Z7J2</accession>
<dbReference type="InterPro" id="IPR002542">
    <property type="entry name" value="T20D4.11-like_dom"/>
</dbReference>
<organism evidence="1 2">
    <name type="scientific">Caenorhabditis remanei</name>
    <name type="common">Caenorhabditis vulgaris</name>
    <dbReference type="NCBI Taxonomy" id="31234"/>
    <lineage>
        <taxon>Eukaryota</taxon>
        <taxon>Metazoa</taxon>
        <taxon>Ecdysozoa</taxon>
        <taxon>Nematoda</taxon>
        <taxon>Chromadorea</taxon>
        <taxon>Rhabditida</taxon>
        <taxon>Rhabditina</taxon>
        <taxon>Rhabditomorpha</taxon>
        <taxon>Rhabditoidea</taxon>
        <taxon>Rhabditidae</taxon>
        <taxon>Peloderinae</taxon>
        <taxon>Caenorhabditis</taxon>
    </lineage>
</organism>
<gene>
    <name evidence="1" type="ORF">FL82_16592</name>
</gene>
<protein>
    <submittedName>
        <fullName evidence="1">Uncharacterized protein</fullName>
    </submittedName>
</protein>
<evidence type="ECO:0000313" key="1">
    <source>
        <dbReference type="EMBL" id="OZF81653.1"/>
    </source>
</evidence>
<dbReference type="OrthoDB" id="5785034at2759"/>
<sequence>MKRSTKLCIILNLSCCLCISLIVGSVVAIYMFGLQSKMPDPGFCTRKHAAIAMECAKKDDELGAAAASLNHTSILLRRPEDYEPLGGLCFVTLQCAREIKCRAIRRILNDISICGFIYYYTKEFSECADRLYERRNDVPCLGEIFNENNRTPKEACQKWKSINPCVKEAIRNECDDKLGILQFKWEQKSQKANSIYCEEDHRITLGSEEAPDN</sequence>
<dbReference type="eggNOG" id="ENOG502R0YG">
    <property type="taxonomic scope" value="Eukaryota"/>
</dbReference>
<dbReference type="HOGENOM" id="CLU_1295454_0_0_1"/>
<feature type="non-terminal residue" evidence="1">
    <location>
        <position position="1"/>
    </location>
</feature>
<dbReference type="Proteomes" id="UP000216624">
    <property type="component" value="Unassembled WGS sequence"/>
</dbReference>
<dbReference type="OMA" id="AMECAKK"/>
<keyword evidence="2" id="KW-1185">Reference proteome</keyword>
<dbReference type="EMBL" id="NMWX01000238">
    <property type="protein sequence ID" value="OZF81653.1"/>
    <property type="molecule type" value="Genomic_DNA"/>
</dbReference>
<dbReference type="PANTHER" id="PTHR37429:SF1">
    <property type="entry name" value="DUF19 DOMAIN-CONTAINING PROTEIN"/>
    <property type="match status" value="1"/>
</dbReference>
<name>A0A260Z7J2_CAERE</name>
<dbReference type="PANTHER" id="PTHR37429">
    <property type="entry name" value="PROTEIN CBG19148-RELATED"/>
    <property type="match status" value="1"/>
</dbReference>
<comment type="caution">
    <text evidence="1">The sequence shown here is derived from an EMBL/GenBank/DDBJ whole genome shotgun (WGS) entry which is preliminary data.</text>
</comment>